<evidence type="ECO:0000313" key="2">
    <source>
        <dbReference type="EMBL" id="KAK6625143.1"/>
    </source>
</evidence>
<accession>A0AAN8NR66</accession>
<sequence>MENLPNEIVEVILKSPALTMKDIVTFGSTCCKYRDLVNLTYGLWKTKYYQCWASTDSSLTPLENWRTECVLRKKFERNVRSILSWMQKKFYCINNINTSDLDNLSEVNDLEGISNLCHLLNSHKYSYLYMKEYILGITALPITKSLTDKYYGKILLKFISKKYYSQAWTDLLNLESRLQTLEKGAIFVNNWFEENKVDVSMSVRKQLNCIADLVKKHLLQHYKEHPLKGVPDEKFLLWETENIPDNMFSPDESIAIIQSINHILFEHLNYYIHYNVDHIERMKCCIEQAMTDKLTTSLIFAVIYESVARRVGVKIEIFQFSNHSLLSWKESYRVENAPSHYISMSNRGKFMRSGQCPFSPHFPLSNLVSSSSKIAEIAHTAACNMWVKEVKENNFPLMNALDLVLIVSPPSFHIYQELGWSYMQHSIDVDLLVSKLLEIKSEVAEERQRFQHLLASLVIYQTRRLHERKCPRDISPKFRTEDVAFAVGMIIRDKRSGCPGVICGWCPFHVENSPPQIKYFVLVDGGDTVYLAQEDLQILHSPPLISHPGMGRYFEEYLFSYYKPNRELQAEYPQDLNALPSLLKNDRESKLNAAVFV</sequence>
<dbReference type="Pfam" id="PF13369">
    <property type="entry name" value="Transglut_core2"/>
    <property type="match status" value="1"/>
</dbReference>
<dbReference type="InterPro" id="IPR032698">
    <property type="entry name" value="SirB1_N"/>
</dbReference>
<name>A0AAN8NR66_POLSC</name>
<dbReference type="GO" id="GO:0003677">
    <property type="term" value="F:DNA binding"/>
    <property type="evidence" value="ECO:0007669"/>
    <property type="project" value="InterPro"/>
</dbReference>
<dbReference type="SUPFAM" id="SSF81383">
    <property type="entry name" value="F-box domain"/>
    <property type="match status" value="1"/>
</dbReference>
<dbReference type="Gene3D" id="2.30.30.390">
    <property type="entry name" value="Hemimethylated DNA-binding domain"/>
    <property type="match status" value="1"/>
</dbReference>
<dbReference type="EMBL" id="JAWJWE010000037">
    <property type="protein sequence ID" value="KAK6625143.1"/>
    <property type="molecule type" value="Genomic_DNA"/>
</dbReference>
<evidence type="ECO:0000313" key="3">
    <source>
        <dbReference type="Proteomes" id="UP001372834"/>
    </source>
</evidence>
<dbReference type="SMART" id="SM00992">
    <property type="entry name" value="YccV-like"/>
    <property type="match status" value="1"/>
</dbReference>
<dbReference type="Proteomes" id="UP001372834">
    <property type="component" value="Unassembled WGS sequence"/>
</dbReference>
<reference evidence="2 3" key="1">
    <citation type="submission" date="2023-10" db="EMBL/GenBank/DDBJ databases">
        <title>Genomes of two closely related lineages of the louse Polyplax serrata with different host specificities.</title>
        <authorList>
            <person name="Martinu J."/>
            <person name="Tarabai H."/>
            <person name="Stefka J."/>
            <person name="Hypsa V."/>
        </authorList>
    </citation>
    <scope>NUCLEOTIDE SEQUENCE [LARGE SCALE GENOMIC DNA]</scope>
    <source>
        <strain evidence="2">HR10_N</strain>
    </source>
</reference>
<protein>
    <recommendedName>
        <fullName evidence="1">Hemimethylated DNA-binding domain-containing protein</fullName>
    </recommendedName>
</protein>
<dbReference type="PANTHER" id="PTHR31350">
    <property type="entry name" value="SI:DKEY-261L7.2"/>
    <property type="match status" value="1"/>
</dbReference>
<gene>
    <name evidence="2" type="ORF">RUM43_005434</name>
</gene>
<proteinExistence type="predicted"/>
<dbReference type="SUPFAM" id="SSF141255">
    <property type="entry name" value="YccV-like"/>
    <property type="match status" value="1"/>
</dbReference>
<dbReference type="InterPro" id="IPR036047">
    <property type="entry name" value="F-box-like_dom_sf"/>
</dbReference>
<comment type="caution">
    <text evidence="2">The sequence shown here is derived from an EMBL/GenBank/DDBJ whole genome shotgun (WGS) entry which is preliminary data.</text>
</comment>
<dbReference type="AlphaFoldDB" id="A0AAN8NR66"/>
<dbReference type="PANTHER" id="PTHR31350:SF21">
    <property type="entry name" value="F-BOX ONLY PROTEIN 21"/>
    <property type="match status" value="1"/>
</dbReference>
<organism evidence="2 3">
    <name type="scientific">Polyplax serrata</name>
    <name type="common">Common mouse louse</name>
    <dbReference type="NCBI Taxonomy" id="468196"/>
    <lineage>
        <taxon>Eukaryota</taxon>
        <taxon>Metazoa</taxon>
        <taxon>Ecdysozoa</taxon>
        <taxon>Arthropoda</taxon>
        <taxon>Hexapoda</taxon>
        <taxon>Insecta</taxon>
        <taxon>Pterygota</taxon>
        <taxon>Neoptera</taxon>
        <taxon>Paraneoptera</taxon>
        <taxon>Psocodea</taxon>
        <taxon>Troctomorpha</taxon>
        <taxon>Phthiraptera</taxon>
        <taxon>Anoplura</taxon>
        <taxon>Polyplacidae</taxon>
        <taxon>Polyplax</taxon>
    </lineage>
</organism>
<feature type="domain" description="Hemimethylated DNA-binding" evidence="1">
    <location>
        <begin position="482"/>
        <end position="565"/>
    </location>
</feature>
<dbReference type="InterPro" id="IPR011722">
    <property type="entry name" value="Hemimethylated_DNA-bd_dom"/>
</dbReference>
<dbReference type="InterPro" id="IPR036623">
    <property type="entry name" value="Hemimethylated_DNA-bd_sf"/>
</dbReference>
<evidence type="ECO:0000259" key="1">
    <source>
        <dbReference type="SMART" id="SM00992"/>
    </source>
</evidence>
<dbReference type="Pfam" id="PF08755">
    <property type="entry name" value="YccV-like"/>
    <property type="match status" value="1"/>
</dbReference>